<dbReference type="EMBL" id="JANRMS010001287">
    <property type="protein sequence ID" value="KAJ3529458.1"/>
    <property type="molecule type" value="Genomic_DNA"/>
</dbReference>
<name>A0ACC1S0K3_9HYPO</name>
<gene>
    <name evidence="1" type="ORF">NM208_g9748</name>
</gene>
<protein>
    <submittedName>
        <fullName evidence="1">Uncharacterized protein</fullName>
    </submittedName>
</protein>
<evidence type="ECO:0000313" key="1">
    <source>
        <dbReference type="EMBL" id="KAJ3529458.1"/>
    </source>
</evidence>
<dbReference type="Proteomes" id="UP001148629">
    <property type="component" value="Unassembled WGS sequence"/>
</dbReference>
<accession>A0ACC1S0K3</accession>
<sequence>MSSERIGDDQPVDSNAVVSFINLGIINDTAHGAVDTLKVGDYTIPNDKKPFPVNHVAVSGIDITGSAKGFYKAQVVQNASYQVENVTITGPDTNNRLQTVGKDSRGDQLLISWNRQ</sequence>
<proteinExistence type="predicted"/>
<keyword evidence="2" id="KW-1185">Reference proteome</keyword>
<evidence type="ECO:0000313" key="2">
    <source>
        <dbReference type="Proteomes" id="UP001148629"/>
    </source>
</evidence>
<organism evidence="1 2">
    <name type="scientific">Fusarium decemcellulare</name>
    <dbReference type="NCBI Taxonomy" id="57161"/>
    <lineage>
        <taxon>Eukaryota</taxon>
        <taxon>Fungi</taxon>
        <taxon>Dikarya</taxon>
        <taxon>Ascomycota</taxon>
        <taxon>Pezizomycotina</taxon>
        <taxon>Sordariomycetes</taxon>
        <taxon>Hypocreomycetidae</taxon>
        <taxon>Hypocreales</taxon>
        <taxon>Nectriaceae</taxon>
        <taxon>Fusarium</taxon>
        <taxon>Fusarium decemcellulare species complex</taxon>
    </lineage>
</organism>
<reference evidence="1" key="1">
    <citation type="submission" date="2022-08" db="EMBL/GenBank/DDBJ databases">
        <title>Genome Sequence of Fusarium decemcellulare.</title>
        <authorList>
            <person name="Buettner E."/>
        </authorList>
    </citation>
    <scope>NUCLEOTIDE SEQUENCE</scope>
    <source>
        <strain evidence="1">Babe19</strain>
    </source>
</reference>
<comment type="caution">
    <text evidence="1">The sequence shown here is derived from an EMBL/GenBank/DDBJ whole genome shotgun (WGS) entry which is preliminary data.</text>
</comment>